<evidence type="ECO:0000313" key="4">
    <source>
        <dbReference type="EMBL" id="CAK7324882.1"/>
    </source>
</evidence>
<dbReference type="EMBL" id="CAWUPB010000793">
    <property type="protein sequence ID" value="CAK7324882.1"/>
    <property type="molecule type" value="Genomic_DNA"/>
</dbReference>
<dbReference type="InterPro" id="IPR005540">
    <property type="entry name" value="KNOX1"/>
</dbReference>
<dbReference type="GO" id="GO:0003677">
    <property type="term" value="F:DNA binding"/>
    <property type="evidence" value="ECO:0007669"/>
    <property type="project" value="InterPro"/>
</dbReference>
<keyword evidence="5" id="KW-1185">Reference proteome</keyword>
<evidence type="ECO:0000256" key="1">
    <source>
        <dbReference type="ARBA" id="ARBA00004123"/>
    </source>
</evidence>
<name>A0AAV1QSY9_9ROSI</name>
<dbReference type="Proteomes" id="UP001314170">
    <property type="component" value="Unassembled WGS sequence"/>
</dbReference>
<feature type="domain" description="KNOX1" evidence="3">
    <location>
        <begin position="22"/>
        <end position="65"/>
    </location>
</feature>
<gene>
    <name evidence="4" type="ORF">DCAF_LOCUS2548</name>
</gene>
<comment type="caution">
    <text evidence="4">The sequence shown here is derived from an EMBL/GenBank/DDBJ whole genome shotgun (WGS) entry which is preliminary data.</text>
</comment>
<dbReference type="PANTHER" id="PTHR48452:SF1">
    <property type="entry name" value="FUSED COMPOUND LEAF 1"/>
    <property type="match status" value="1"/>
</dbReference>
<comment type="subcellular location">
    <subcellularLocation>
        <location evidence="1">Nucleus</location>
    </subcellularLocation>
</comment>
<dbReference type="AlphaFoldDB" id="A0AAV1QSY9"/>
<dbReference type="GO" id="GO:0005634">
    <property type="term" value="C:nucleus"/>
    <property type="evidence" value="ECO:0007669"/>
    <property type="project" value="UniProtKB-SubCell"/>
</dbReference>
<organism evidence="4 5">
    <name type="scientific">Dovyalis caffra</name>
    <dbReference type="NCBI Taxonomy" id="77055"/>
    <lineage>
        <taxon>Eukaryota</taxon>
        <taxon>Viridiplantae</taxon>
        <taxon>Streptophyta</taxon>
        <taxon>Embryophyta</taxon>
        <taxon>Tracheophyta</taxon>
        <taxon>Spermatophyta</taxon>
        <taxon>Magnoliopsida</taxon>
        <taxon>eudicotyledons</taxon>
        <taxon>Gunneridae</taxon>
        <taxon>Pentapetalae</taxon>
        <taxon>rosids</taxon>
        <taxon>fabids</taxon>
        <taxon>Malpighiales</taxon>
        <taxon>Salicaceae</taxon>
        <taxon>Flacourtieae</taxon>
        <taxon>Dovyalis</taxon>
    </lineage>
</organism>
<proteinExistence type="predicted"/>
<keyword evidence="2" id="KW-0539">Nucleus</keyword>
<evidence type="ECO:0000256" key="2">
    <source>
        <dbReference type="ARBA" id="ARBA00023242"/>
    </source>
</evidence>
<dbReference type="PANTHER" id="PTHR48452">
    <property type="entry name" value="FUSED COMPOUND LEAF 1"/>
    <property type="match status" value="1"/>
</dbReference>
<evidence type="ECO:0000313" key="5">
    <source>
        <dbReference type="Proteomes" id="UP001314170"/>
    </source>
</evidence>
<accession>A0AAV1QSY9</accession>
<dbReference type="Pfam" id="PF03790">
    <property type="entry name" value="KNOX1"/>
    <property type="match status" value="1"/>
</dbReference>
<protein>
    <recommendedName>
        <fullName evidence="3">KNOX1 domain-containing protein</fullName>
    </recommendedName>
</protein>
<sequence>MESRGMNSTEKEDDLLVDNTDEALKKRISSHPLYGLLVQTHIDCLEVGNIGDVDQSPSARLKLPCQITNASSLSQPEEPELDRFMSVLALGIVVLGVSPDDG</sequence>
<reference evidence="4 5" key="1">
    <citation type="submission" date="2024-01" db="EMBL/GenBank/DDBJ databases">
        <authorList>
            <person name="Waweru B."/>
        </authorList>
    </citation>
    <scope>NUCLEOTIDE SEQUENCE [LARGE SCALE GENOMIC DNA]</scope>
</reference>
<dbReference type="SMART" id="SM01255">
    <property type="entry name" value="KNOX1"/>
    <property type="match status" value="1"/>
</dbReference>
<evidence type="ECO:0000259" key="3">
    <source>
        <dbReference type="SMART" id="SM01255"/>
    </source>
</evidence>